<sequence length="311" mass="36328">MKFIITSSNIKNQLETTKKSIESLKHRLDIYKHNQSEFITSIQRISNEHGIKIQHIEDTLMSTTTMLENFSTSTSAVQTTMRYFNGFEDLEDSNLKHLILNMYMTLNLALRIEKTKKLLKIILDFLLKNLIPKTNEKWNEATITEIAEAYFKTLKKERNTTPAAKLLNDQCARRHKRHDTKSSSRLAILNKIPEDQLNYPKGEIEKLFSFEATSPEVSDIEEASTLDEQGHVPEALRKKLLVPVLPWISDEGNRCHSYTSPMPCEIVEMDDQRWAKMRSLIPAKPKDLPIWAWDQVNEYEYYEQLDDDYEE</sequence>
<proteinExistence type="predicted"/>
<keyword evidence="1" id="KW-0175">Coiled coil</keyword>
<protein>
    <submittedName>
        <fullName evidence="2">13180_t:CDS:1</fullName>
    </submittedName>
</protein>
<accession>A0A9N9JKY6</accession>
<comment type="caution">
    <text evidence="2">The sequence shown here is derived from an EMBL/GenBank/DDBJ whole genome shotgun (WGS) entry which is preliminary data.</text>
</comment>
<evidence type="ECO:0000313" key="2">
    <source>
        <dbReference type="EMBL" id="CAG8786981.1"/>
    </source>
</evidence>
<name>A0A9N9JKY6_9GLOM</name>
<dbReference type="Proteomes" id="UP000789405">
    <property type="component" value="Unassembled WGS sequence"/>
</dbReference>
<evidence type="ECO:0000313" key="3">
    <source>
        <dbReference type="Proteomes" id="UP000789405"/>
    </source>
</evidence>
<keyword evidence="3" id="KW-1185">Reference proteome</keyword>
<dbReference type="EMBL" id="CAJVPY010024615">
    <property type="protein sequence ID" value="CAG8786981.1"/>
    <property type="molecule type" value="Genomic_DNA"/>
</dbReference>
<evidence type="ECO:0000256" key="1">
    <source>
        <dbReference type="SAM" id="Coils"/>
    </source>
</evidence>
<dbReference type="AlphaFoldDB" id="A0A9N9JKY6"/>
<reference evidence="2" key="1">
    <citation type="submission" date="2021-06" db="EMBL/GenBank/DDBJ databases">
        <authorList>
            <person name="Kallberg Y."/>
            <person name="Tangrot J."/>
            <person name="Rosling A."/>
        </authorList>
    </citation>
    <scope>NUCLEOTIDE SEQUENCE</scope>
    <source>
        <strain evidence="2">MA453B</strain>
    </source>
</reference>
<organism evidence="2 3">
    <name type="scientific">Dentiscutata erythropus</name>
    <dbReference type="NCBI Taxonomy" id="1348616"/>
    <lineage>
        <taxon>Eukaryota</taxon>
        <taxon>Fungi</taxon>
        <taxon>Fungi incertae sedis</taxon>
        <taxon>Mucoromycota</taxon>
        <taxon>Glomeromycotina</taxon>
        <taxon>Glomeromycetes</taxon>
        <taxon>Diversisporales</taxon>
        <taxon>Gigasporaceae</taxon>
        <taxon>Dentiscutata</taxon>
    </lineage>
</organism>
<gene>
    <name evidence="2" type="ORF">DERYTH_LOCUS20616</name>
</gene>
<feature type="coiled-coil region" evidence="1">
    <location>
        <begin position="7"/>
        <end position="34"/>
    </location>
</feature>
<dbReference type="OrthoDB" id="2434419at2759"/>